<evidence type="ECO:0000256" key="1">
    <source>
        <dbReference type="ARBA" id="ARBA00023015"/>
    </source>
</evidence>
<keyword evidence="3 5" id="KW-0238">DNA-binding</keyword>
<dbReference type="GO" id="GO:0003677">
    <property type="term" value="F:DNA binding"/>
    <property type="evidence" value="ECO:0007669"/>
    <property type="project" value="UniProtKB-KW"/>
</dbReference>
<proteinExistence type="inferred from homology"/>
<dbReference type="NCBIfam" id="TIGR02937">
    <property type="entry name" value="sigma70-ECF"/>
    <property type="match status" value="1"/>
</dbReference>
<dbReference type="Pfam" id="PF04542">
    <property type="entry name" value="Sigma70_r2"/>
    <property type="match status" value="1"/>
</dbReference>
<dbReference type="InterPro" id="IPR050239">
    <property type="entry name" value="Sigma-70_RNA_pol_init_factors"/>
</dbReference>
<dbReference type="SUPFAM" id="SSF88659">
    <property type="entry name" value="Sigma3 and sigma4 domains of RNA polymerase sigma factors"/>
    <property type="match status" value="2"/>
</dbReference>
<dbReference type="PROSITE" id="PS00716">
    <property type="entry name" value="SIGMA70_2"/>
    <property type="match status" value="1"/>
</dbReference>
<dbReference type="Pfam" id="PF04539">
    <property type="entry name" value="Sigma70_r3"/>
    <property type="match status" value="1"/>
</dbReference>
<dbReference type="GO" id="GO:0016987">
    <property type="term" value="F:sigma factor activity"/>
    <property type="evidence" value="ECO:0007669"/>
    <property type="project" value="UniProtKB-KW"/>
</dbReference>
<reference evidence="9 10" key="1">
    <citation type="submission" date="2023-07" db="EMBL/GenBank/DDBJ databases">
        <authorList>
            <person name="Peeters C."/>
        </authorList>
    </citation>
    <scope>NUCLEOTIDE SEQUENCE [LARGE SCALE GENOMIC DNA]</scope>
    <source>
        <strain evidence="9 10">LMG 18091</strain>
    </source>
</reference>
<comment type="similarity">
    <text evidence="5">Belongs to the sigma-70 factor family.</text>
</comment>
<dbReference type="InterPro" id="IPR014284">
    <property type="entry name" value="RNA_pol_sigma-70_dom"/>
</dbReference>
<name>A0AAD2BCM4_9RALS</name>
<evidence type="ECO:0000313" key="9">
    <source>
        <dbReference type="EMBL" id="CAJ0702395.1"/>
    </source>
</evidence>
<organism evidence="9 10">
    <name type="scientific">Ralstonia wenshanensis</name>
    <dbReference type="NCBI Taxonomy" id="2842456"/>
    <lineage>
        <taxon>Bacteria</taxon>
        <taxon>Pseudomonadati</taxon>
        <taxon>Pseudomonadota</taxon>
        <taxon>Betaproteobacteria</taxon>
        <taxon>Burkholderiales</taxon>
        <taxon>Burkholderiaceae</taxon>
        <taxon>Ralstonia</taxon>
    </lineage>
</organism>
<dbReference type="Pfam" id="PF00140">
    <property type="entry name" value="Sigma70_r1_2"/>
    <property type="match status" value="1"/>
</dbReference>
<keyword evidence="4 5" id="KW-0804">Transcription</keyword>
<evidence type="ECO:0000256" key="5">
    <source>
        <dbReference type="RuleBase" id="RU362124"/>
    </source>
</evidence>
<gene>
    <name evidence="9" type="primary">rpoD_2</name>
    <name evidence="9" type="ORF">LMG18091_03675</name>
</gene>
<feature type="domain" description="RNA polymerase sigma-70" evidence="8">
    <location>
        <begin position="454"/>
        <end position="480"/>
    </location>
</feature>
<dbReference type="InterPro" id="IPR007627">
    <property type="entry name" value="RNA_pol_sigma70_r2"/>
</dbReference>
<dbReference type="AlphaFoldDB" id="A0AAD2BCM4"/>
<dbReference type="InterPro" id="IPR042189">
    <property type="entry name" value="RNA_pol_sigma_70_r1_1_sf"/>
</dbReference>
<comment type="function">
    <text evidence="5">Sigma factors are initiation factors that promote the attachment of RNA polymerase to specific initiation sites and are then released.</text>
</comment>
<dbReference type="InterPro" id="IPR036388">
    <property type="entry name" value="WH-like_DNA-bd_sf"/>
</dbReference>
<dbReference type="Gene3D" id="1.10.10.10">
    <property type="entry name" value="Winged helix-like DNA-binding domain superfamily/Winged helix DNA-binding domain"/>
    <property type="match status" value="2"/>
</dbReference>
<evidence type="ECO:0000259" key="7">
    <source>
        <dbReference type="PROSITE" id="PS00715"/>
    </source>
</evidence>
<dbReference type="InterPro" id="IPR009042">
    <property type="entry name" value="RNA_pol_sigma70_r1_2"/>
</dbReference>
<accession>A0AAD2BCM4</accession>
<comment type="caution">
    <text evidence="9">The sequence shown here is derived from an EMBL/GenBank/DDBJ whole genome shotgun (WGS) entry which is preliminary data.</text>
</comment>
<dbReference type="InterPro" id="IPR013325">
    <property type="entry name" value="RNA_pol_sigma_r2"/>
</dbReference>
<dbReference type="SUPFAM" id="SSF88946">
    <property type="entry name" value="Sigma2 domain of RNA polymerase sigma factors"/>
    <property type="match status" value="1"/>
</dbReference>
<dbReference type="Gene3D" id="1.10.220.120">
    <property type="entry name" value="Sigma-70 factor, region 1.1"/>
    <property type="match status" value="1"/>
</dbReference>
<feature type="domain" description="RNA polymerase sigma-70" evidence="7">
    <location>
        <begin position="286"/>
        <end position="299"/>
    </location>
</feature>
<dbReference type="GO" id="GO:0006352">
    <property type="term" value="P:DNA-templated transcription initiation"/>
    <property type="evidence" value="ECO:0007669"/>
    <property type="project" value="InterPro"/>
</dbReference>
<dbReference type="PANTHER" id="PTHR30603:SF47">
    <property type="entry name" value="RNA POLYMERASE SIGMA FACTOR SIGD, CHLOROPLASTIC"/>
    <property type="match status" value="1"/>
</dbReference>
<dbReference type="Pfam" id="PF04545">
    <property type="entry name" value="Sigma70_r4"/>
    <property type="match status" value="1"/>
</dbReference>
<evidence type="ECO:0000259" key="8">
    <source>
        <dbReference type="PROSITE" id="PS00716"/>
    </source>
</evidence>
<keyword evidence="10" id="KW-1185">Reference proteome</keyword>
<dbReference type="EMBL" id="CATWAF010000005">
    <property type="protein sequence ID" value="CAJ0702395.1"/>
    <property type="molecule type" value="Genomic_DNA"/>
</dbReference>
<dbReference type="Pfam" id="PF03979">
    <property type="entry name" value="Sigma70_r1_1"/>
    <property type="match status" value="1"/>
</dbReference>
<dbReference type="InterPro" id="IPR013324">
    <property type="entry name" value="RNA_pol_sigma_r3/r4-like"/>
</dbReference>
<evidence type="ECO:0000256" key="3">
    <source>
        <dbReference type="ARBA" id="ARBA00023125"/>
    </source>
</evidence>
<dbReference type="Gene3D" id="1.10.601.10">
    <property type="entry name" value="RNA Polymerase Primary Sigma Factor"/>
    <property type="match status" value="2"/>
</dbReference>
<dbReference type="InterPro" id="IPR007624">
    <property type="entry name" value="RNA_pol_sigma70_r3"/>
</dbReference>
<dbReference type="PROSITE" id="PS00715">
    <property type="entry name" value="SIGMA70_1"/>
    <property type="match status" value="1"/>
</dbReference>
<dbReference type="PRINTS" id="PR00046">
    <property type="entry name" value="SIGMA70FCT"/>
</dbReference>
<sequence>MNPQNRAHEAQSHTETMRRLVALAADQGYLVHSDIADALPTDTPSLEGLTDALAQMGIPVFEEPPKDVDPLANTHLVRPDHDVLEEAGRFLEEAIYPGVSADPLAVYVQRMHAVALLTKDEEIVLAKEIEAGRRAILRIFAGWPHALEEWVGEVDIQAVGGNAAMLEHIRLAKASMLRSLRRASVKSTEAPAYRRARESVLALLEASERPARLVEDVIRLMRAQLDRHTFTGQPLALHRDSMDLRREVTEAESRIRCATRKMVEANMRLVLSIAKRHQNRGLDLADLVQEGTLGLMRAIEKFEWQRGFKFSTYATWWIRQAVTRAVADRARTIRLPVHVSEKLGRVRRAADRIRQRTGRQAVMADLAGEAGLQGDTLPMLLAVPGEPLSLDSPVAEGDTQLVELIEDRASPDPFGVLVDARMREFVESLLGSMTPIEAMVLRLRFGIGGGGQYSHEEVARQTGMTTAQVRRAERQALQALRSCAQTSAAARTFLVAEH</sequence>
<protein>
    <recommendedName>
        <fullName evidence="5">RNA polymerase sigma factor</fullName>
    </recommendedName>
</protein>
<dbReference type="Proteomes" id="UP001189915">
    <property type="component" value="Unassembled WGS sequence"/>
</dbReference>
<dbReference type="InterPro" id="IPR000943">
    <property type="entry name" value="RNA_pol_sigma70"/>
</dbReference>
<evidence type="ECO:0000256" key="4">
    <source>
        <dbReference type="ARBA" id="ARBA00023163"/>
    </source>
</evidence>
<dbReference type="InterPro" id="IPR007127">
    <property type="entry name" value="RNA_pol_sigma_70_r1_1"/>
</dbReference>
<keyword evidence="2 5" id="KW-0731">Sigma factor</keyword>
<keyword evidence="1 5" id="KW-0805">Transcription regulation</keyword>
<feature type="coiled-coil region" evidence="6">
    <location>
        <begin position="241"/>
        <end position="268"/>
    </location>
</feature>
<dbReference type="CDD" id="cd06171">
    <property type="entry name" value="Sigma70_r4"/>
    <property type="match status" value="1"/>
</dbReference>
<evidence type="ECO:0000256" key="6">
    <source>
        <dbReference type="SAM" id="Coils"/>
    </source>
</evidence>
<dbReference type="PANTHER" id="PTHR30603">
    <property type="entry name" value="RNA POLYMERASE SIGMA FACTOR RPO"/>
    <property type="match status" value="1"/>
</dbReference>
<evidence type="ECO:0000313" key="10">
    <source>
        <dbReference type="Proteomes" id="UP001189915"/>
    </source>
</evidence>
<dbReference type="InterPro" id="IPR007630">
    <property type="entry name" value="RNA_pol_sigma70_r4"/>
</dbReference>
<keyword evidence="6" id="KW-0175">Coiled coil</keyword>
<evidence type="ECO:0000256" key="2">
    <source>
        <dbReference type="ARBA" id="ARBA00023082"/>
    </source>
</evidence>